<accession>A0A0D8HIL7</accession>
<organism evidence="1 2">
    <name type="scientific">Acidithrix ferrooxidans</name>
    <dbReference type="NCBI Taxonomy" id="1280514"/>
    <lineage>
        <taxon>Bacteria</taxon>
        <taxon>Bacillati</taxon>
        <taxon>Actinomycetota</taxon>
        <taxon>Acidimicrobiia</taxon>
        <taxon>Acidimicrobiales</taxon>
        <taxon>Acidimicrobiaceae</taxon>
        <taxon>Acidithrix</taxon>
    </lineage>
</organism>
<dbReference type="SUPFAM" id="SSF158997">
    <property type="entry name" value="Trm112p-like"/>
    <property type="match status" value="1"/>
</dbReference>
<dbReference type="Proteomes" id="UP000032360">
    <property type="component" value="Unassembled WGS sequence"/>
</dbReference>
<name>A0A0D8HIL7_9ACTN</name>
<evidence type="ECO:0000313" key="1">
    <source>
        <dbReference type="EMBL" id="KJF17778.1"/>
    </source>
</evidence>
<comment type="caution">
    <text evidence="1">The sequence shown here is derived from an EMBL/GenBank/DDBJ whole genome shotgun (WGS) entry which is preliminary data.</text>
</comment>
<dbReference type="AlphaFoldDB" id="A0A0D8HIL7"/>
<proteinExistence type="predicted"/>
<dbReference type="EMBL" id="JXYS01000029">
    <property type="protein sequence ID" value="KJF17778.1"/>
    <property type="molecule type" value="Genomic_DNA"/>
</dbReference>
<sequence length="74" mass="8331">MSISQTLVSLVVCPVDKGELWYIESENILYNPRSQRKFRIETDIPILLVDESEIVDDKEAARLGSLDHVVTGKG</sequence>
<evidence type="ECO:0000313" key="2">
    <source>
        <dbReference type="Proteomes" id="UP000032360"/>
    </source>
</evidence>
<gene>
    <name evidence="1" type="ORF">AXFE_12750</name>
</gene>
<reference evidence="1 2" key="1">
    <citation type="submission" date="2015-01" db="EMBL/GenBank/DDBJ databases">
        <title>Draft genome of the acidophilic iron oxidizer Acidithrix ferrooxidans strain Py-F3.</title>
        <authorList>
            <person name="Poehlein A."/>
            <person name="Eisen S."/>
            <person name="Schloemann M."/>
            <person name="Johnson B.D."/>
            <person name="Daniel R."/>
            <person name="Muehling M."/>
        </authorList>
    </citation>
    <scope>NUCLEOTIDE SEQUENCE [LARGE SCALE GENOMIC DNA]</scope>
    <source>
        <strain evidence="1 2">Py-F3</strain>
    </source>
</reference>
<protein>
    <submittedName>
        <fullName evidence="1">Uncharacterized protein</fullName>
    </submittedName>
</protein>
<dbReference type="OrthoDB" id="9812205at2"/>
<dbReference type="Pfam" id="PF03966">
    <property type="entry name" value="Trm112p"/>
    <property type="match status" value="1"/>
</dbReference>
<dbReference type="Gene3D" id="2.20.25.10">
    <property type="match status" value="1"/>
</dbReference>
<dbReference type="STRING" id="1280514.AXFE_12750"/>
<dbReference type="InterPro" id="IPR005651">
    <property type="entry name" value="Trm112-like"/>
</dbReference>
<keyword evidence="2" id="KW-1185">Reference proteome</keyword>
<dbReference type="RefSeq" id="WP_052605028.1">
    <property type="nucleotide sequence ID" value="NZ_JXYS01000029.1"/>
</dbReference>